<evidence type="ECO:0000313" key="2">
    <source>
        <dbReference type="EMBL" id="KAF2194985.1"/>
    </source>
</evidence>
<feature type="transmembrane region" description="Helical" evidence="1">
    <location>
        <begin position="79"/>
        <end position="99"/>
    </location>
</feature>
<evidence type="ECO:0000313" key="3">
    <source>
        <dbReference type="Proteomes" id="UP000800200"/>
    </source>
</evidence>
<keyword evidence="3" id="KW-1185">Reference proteome</keyword>
<name>A0A6A6EUV7_9PEZI</name>
<dbReference type="EMBL" id="ML994610">
    <property type="protein sequence ID" value="KAF2194985.1"/>
    <property type="molecule type" value="Genomic_DNA"/>
</dbReference>
<evidence type="ECO:0008006" key="4">
    <source>
        <dbReference type="Google" id="ProtNLM"/>
    </source>
</evidence>
<feature type="transmembrane region" description="Helical" evidence="1">
    <location>
        <begin position="138"/>
        <end position="158"/>
    </location>
</feature>
<gene>
    <name evidence="2" type="ORF">K469DRAFT_1700</name>
</gene>
<organism evidence="2 3">
    <name type="scientific">Zopfia rhizophila CBS 207.26</name>
    <dbReference type="NCBI Taxonomy" id="1314779"/>
    <lineage>
        <taxon>Eukaryota</taxon>
        <taxon>Fungi</taxon>
        <taxon>Dikarya</taxon>
        <taxon>Ascomycota</taxon>
        <taxon>Pezizomycotina</taxon>
        <taxon>Dothideomycetes</taxon>
        <taxon>Dothideomycetes incertae sedis</taxon>
        <taxon>Zopfiaceae</taxon>
        <taxon>Zopfia</taxon>
    </lineage>
</organism>
<keyword evidence="1" id="KW-1133">Transmembrane helix</keyword>
<dbReference type="Proteomes" id="UP000800200">
    <property type="component" value="Unassembled WGS sequence"/>
</dbReference>
<accession>A0A6A6EUV7</accession>
<feature type="transmembrane region" description="Helical" evidence="1">
    <location>
        <begin position="6"/>
        <end position="28"/>
    </location>
</feature>
<reference evidence="2" key="1">
    <citation type="journal article" date="2020" name="Stud. Mycol.">
        <title>101 Dothideomycetes genomes: a test case for predicting lifestyles and emergence of pathogens.</title>
        <authorList>
            <person name="Haridas S."/>
            <person name="Albert R."/>
            <person name="Binder M."/>
            <person name="Bloem J."/>
            <person name="Labutti K."/>
            <person name="Salamov A."/>
            <person name="Andreopoulos B."/>
            <person name="Baker S."/>
            <person name="Barry K."/>
            <person name="Bills G."/>
            <person name="Bluhm B."/>
            <person name="Cannon C."/>
            <person name="Castanera R."/>
            <person name="Culley D."/>
            <person name="Daum C."/>
            <person name="Ezra D."/>
            <person name="Gonzalez J."/>
            <person name="Henrissat B."/>
            <person name="Kuo A."/>
            <person name="Liang C."/>
            <person name="Lipzen A."/>
            <person name="Lutzoni F."/>
            <person name="Magnuson J."/>
            <person name="Mondo S."/>
            <person name="Nolan M."/>
            <person name="Ohm R."/>
            <person name="Pangilinan J."/>
            <person name="Park H.-J."/>
            <person name="Ramirez L."/>
            <person name="Alfaro M."/>
            <person name="Sun H."/>
            <person name="Tritt A."/>
            <person name="Yoshinaga Y."/>
            <person name="Zwiers L.-H."/>
            <person name="Turgeon B."/>
            <person name="Goodwin S."/>
            <person name="Spatafora J."/>
            <person name="Crous P."/>
            <person name="Grigoriev I."/>
        </authorList>
    </citation>
    <scope>NUCLEOTIDE SEQUENCE</scope>
    <source>
        <strain evidence="2">CBS 207.26</strain>
    </source>
</reference>
<feature type="transmembrane region" description="Helical" evidence="1">
    <location>
        <begin position="179"/>
        <end position="210"/>
    </location>
</feature>
<keyword evidence="1" id="KW-0472">Membrane</keyword>
<evidence type="ECO:0000256" key="1">
    <source>
        <dbReference type="SAM" id="Phobius"/>
    </source>
</evidence>
<sequence>MAHTILISYIVCFSGGLILTVGLIYLEVRPRRTNEMDRIVRIDDRWERALAVLSGLVQVGLLIADIAAIAITLASNRPVNWLDLAILCTLQLLVVTNLARLIRFLFIGFSITWLLYVVAVVWTIHDVVIYLFRNQHMPFVYESVLLFLVIAPLLSLLLSYSRLRQHKNSGQINPGYKNLLLVFIVTNAIAALFMLCGAIIILCFILWATAKIDIRLRHRLRQSIFLACICSQLLCALGFCLGGIKRRIIEPIRARMVMPRSTGIDGDDLGGAVRLASL</sequence>
<proteinExistence type="predicted"/>
<dbReference type="OrthoDB" id="3777149at2759"/>
<keyword evidence="1" id="KW-0812">Transmembrane</keyword>
<feature type="transmembrane region" description="Helical" evidence="1">
    <location>
        <begin position="49"/>
        <end position="73"/>
    </location>
</feature>
<feature type="transmembrane region" description="Helical" evidence="1">
    <location>
        <begin position="111"/>
        <end position="132"/>
    </location>
</feature>
<feature type="transmembrane region" description="Helical" evidence="1">
    <location>
        <begin position="222"/>
        <end position="244"/>
    </location>
</feature>
<dbReference type="AlphaFoldDB" id="A0A6A6EUV7"/>
<protein>
    <recommendedName>
        <fullName evidence="4">Integral membrane protein</fullName>
    </recommendedName>
</protein>